<keyword evidence="4 9" id="KW-0812">Transmembrane</keyword>
<keyword evidence="3" id="KW-1003">Cell membrane</keyword>
<evidence type="ECO:0000256" key="5">
    <source>
        <dbReference type="ARBA" id="ARBA00022989"/>
    </source>
</evidence>
<evidence type="ECO:0000256" key="3">
    <source>
        <dbReference type="ARBA" id="ARBA00022475"/>
    </source>
</evidence>
<dbReference type="RefSeq" id="WP_055423741.1">
    <property type="nucleotide sequence ID" value="NZ_CYHH01000007.1"/>
</dbReference>
<evidence type="ECO:0000256" key="9">
    <source>
        <dbReference type="SAM" id="Phobius"/>
    </source>
</evidence>
<dbReference type="OrthoDB" id="9809186at2"/>
<keyword evidence="5 9" id="KW-1133">Transmembrane helix</keyword>
<gene>
    <name evidence="11" type="ORF">Ga0061068_10798</name>
</gene>
<feature type="compositionally biased region" description="Low complexity" evidence="8">
    <location>
        <begin position="342"/>
        <end position="357"/>
    </location>
</feature>
<evidence type="ECO:0000313" key="12">
    <source>
        <dbReference type="Proteomes" id="UP000182108"/>
    </source>
</evidence>
<dbReference type="Pfam" id="PF13677">
    <property type="entry name" value="MotB_plug"/>
    <property type="match status" value="1"/>
</dbReference>
<name>A0A0K6IWJ3_9PROT</name>
<feature type="compositionally biased region" description="Basic and acidic residues" evidence="8">
    <location>
        <begin position="98"/>
        <end position="114"/>
    </location>
</feature>
<evidence type="ECO:0000259" key="10">
    <source>
        <dbReference type="PROSITE" id="PS51123"/>
    </source>
</evidence>
<evidence type="ECO:0000256" key="1">
    <source>
        <dbReference type="ARBA" id="ARBA00004162"/>
    </source>
</evidence>
<dbReference type="PANTHER" id="PTHR30329:SF21">
    <property type="entry name" value="LIPOPROTEIN YIAD-RELATED"/>
    <property type="match status" value="1"/>
</dbReference>
<dbReference type="PANTHER" id="PTHR30329">
    <property type="entry name" value="STATOR ELEMENT OF FLAGELLAR MOTOR COMPLEX"/>
    <property type="match status" value="1"/>
</dbReference>
<dbReference type="SUPFAM" id="SSF103088">
    <property type="entry name" value="OmpA-like"/>
    <property type="match status" value="1"/>
</dbReference>
<dbReference type="InterPro" id="IPR025713">
    <property type="entry name" value="MotB-like_N_dom"/>
</dbReference>
<feature type="domain" description="OmpA-like" evidence="10">
    <location>
        <begin position="203"/>
        <end position="323"/>
    </location>
</feature>
<feature type="region of interest" description="Disordered" evidence="8">
    <location>
        <begin position="71"/>
        <end position="162"/>
    </location>
</feature>
<organism evidence="11 12">
    <name type="scientific">Tepidiphilus thermophilus</name>
    <dbReference type="NCBI Taxonomy" id="876478"/>
    <lineage>
        <taxon>Bacteria</taxon>
        <taxon>Pseudomonadati</taxon>
        <taxon>Pseudomonadota</taxon>
        <taxon>Hydrogenophilia</taxon>
        <taxon>Hydrogenophilales</taxon>
        <taxon>Hydrogenophilaceae</taxon>
        <taxon>Tepidiphilus</taxon>
    </lineage>
</organism>
<dbReference type="CDD" id="cd07185">
    <property type="entry name" value="OmpA_C-like"/>
    <property type="match status" value="1"/>
</dbReference>
<keyword evidence="12" id="KW-1185">Reference proteome</keyword>
<sequence length="357" mass="37956">MSDESQQPIVIKRIKKGGGAAHGGAWKVAYADFVTAMMAFFLLLWLLGSTAQGDLEGIAKFFQNPLKVAREGGEGAGDSERIIPGGGEDLSRRVGQVKRGETRSEKSTATREGGEGASPMHGLSDVEIATGGQGRVAGTPLTEASPAPGRGGGSSGPGMGGEKLRELQQLERTKAMLEAILEADPNLRAMKDQIQMRISDDGLVIEIVDTQNRPMFALGSAQVQDYTRRLLRTVGRTLNDLPNRISIAGHTDATPYAGDGRGMSNWELSAERANAARRELVAGGLDPTKIFRVVGMADTSPLIPEDPYAPQNRRISIIVLKKEVEDAWRAREHAAPLMQGYGQPPAAPTAKPGGASP</sequence>
<keyword evidence="11" id="KW-0966">Cell projection</keyword>
<dbReference type="InterPro" id="IPR006665">
    <property type="entry name" value="OmpA-like"/>
</dbReference>
<keyword evidence="11" id="KW-0969">Cilium</keyword>
<feature type="transmembrane region" description="Helical" evidence="9">
    <location>
        <begin position="28"/>
        <end position="47"/>
    </location>
</feature>
<keyword evidence="11" id="KW-0282">Flagellum</keyword>
<comment type="subcellular location">
    <subcellularLocation>
        <location evidence="1">Cell membrane</location>
        <topology evidence="1">Single-pass membrane protein</topology>
    </subcellularLocation>
</comment>
<keyword evidence="6 7" id="KW-0472">Membrane</keyword>
<evidence type="ECO:0000256" key="8">
    <source>
        <dbReference type="SAM" id="MobiDB-lite"/>
    </source>
</evidence>
<protein>
    <submittedName>
        <fullName evidence="11">Flagellar motor protein MotB</fullName>
    </submittedName>
</protein>
<evidence type="ECO:0000256" key="4">
    <source>
        <dbReference type="ARBA" id="ARBA00022692"/>
    </source>
</evidence>
<evidence type="ECO:0000256" key="6">
    <source>
        <dbReference type="ARBA" id="ARBA00023136"/>
    </source>
</evidence>
<dbReference type="Gene3D" id="3.30.1330.60">
    <property type="entry name" value="OmpA-like domain"/>
    <property type="match status" value="1"/>
</dbReference>
<feature type="compositionally biased region" description="Basic and acidic residues" evidence="8">
    <location>
        <begin position="71"/>
        <end position="81"/>
    </location>
</feature>
<dbReference type="EMBL" id="CYHH01000007">
    <property type="protein sequence ID" value="CUB07458.1"/>
    <property type="molecule type" value="Genomic_DNA"/>
</dbReference>
<dbReference type="AlphaFoldDB" id="A0A0K6IWJ3"/>
<evidence type="ECO:0000256" key="2">
    <source>
        <dbReference type="ARBA" id="ARBA00008914"/>
    </source>
</evidence>
<dbReference type="InterPro" id="IPR050330">
    <property type="entry name" value="Bact_OuterMem_StrucFunc"/>
</dbReference>
<accession>A0A0K6IWJ3</accession>
<evidence type="ECO:0000313" key="11">
    <source>
        <dbReference type="EMBL" id="CUB07458.1"/>
    </source>
</evidence>
<feature type="region of interest" description="Disordered" evidence="8">
    <location>
        <begin position="335"/>
        <end position="357"/>
    </location>
</feature>
<proteinExistence type="inferred from homology"/>
<dbReference type="Proteomes" id="UP000182108">
    <property type="component" value="Unassembled WGS sequence"/>
</dbReference>
<evidence type="ECO:0000256" key="7">
    <source>
        <dbReference type="PROSITE-ProRule" id="PRU00473"/>
    </source>
</evidence>
<comment type="similarity">
    <text evidence="2">Belongs to the MotB family.</text>
</comment>
<dbReference type="InterPro" id="IPR036737">
    <property type="entry name" value="OmpA-like_sf"/>
</dbReference>
<dbReference type="Pfam" id="PF00691">
    <property type="entry name" value="OmpA"/>
    <property type="match status" value="1"/>
</dbReference>
<reference evidence="12" key="1">
    <citation type="submission" date="2015-08" db="EMBL/GenBank/DDBJ databases">
        <authorList>
            <person name="Babu N.S."/>
            <person name="Beckwith C.J."/>
            <person name="Beseler K.G."/>
            <person name="Brison A."/>
            <person name="Carone J.V."/>
            <person name="Caskin T.P."/>
            <person name="Diamond M."/>
            <person name="Durham M.E."/>
            <person name="Foxe J.M."/>
            <person name="Go M."/>
            <person name="Henderson B.A."/>
            <person name="Jones I.B."/>
            <person name="McGettigan J.A."/>
            <person name="Micheletti S.J."/>
            <person name="Nasrallah M.E."/>
            <person name="Ortiz D."/>
            <person name="Piller C.R."/>
            <person name="Privatt S.R."/>
            <person name="Schneider S.L."/>
            <person name="Sharp S."/>
            <person name="Smith T.C."/>
            <person name="Stanton J.D."/>
            <person name="Ullery H.E."/>
            <person name="Wilson R.J."/>
            <person name="Serrano M.G."/>
            <person name="Buck G."/>
            <person name="Lee V."/>
            <person name="Wang Y."/>
            <person name="Carvalho R."/>
            <person name="Voegtly L."/>
            <person name="Shi R."/>
            <person name="Duckworth R."/>
            <person name="Johnson A."/>
            <person name="Loviza R."/>
            <person name="Walstead R."/>
            <person name="Shah Z."/>
            <person name="Kiflezghi M."/>
            <person name="Wade K."/>
            <person name="Ball S.L."/>
            <person name="Bradley K.W."/>
            <person name="Asai D.J."/>
            <person name="Bowman C.A."/>
            <person name="Russell D.A."/>
            <person name="Pope W.H."/>
            <person name="Jacobs-Sera D."/>
            <person name="Hendrix R.W."/>
            <person name="Hatfull G.F."/>
        </authorList>
    </citation>
    <scope>NUCLEOTIDE SEQUENCE [LARGE SCALE GENOMIC DNA]</scope>
    <source>
        <strain evidence="12">JCM 19170</strain>
    </source>
</reference>
<feature type="compositionally biased region" description="Gly residues" evidence="8">
    <location>
        <begin position="149"/>
        <end position="161"/>
    </location>
</feature>
<dbReference type="GO" id="GO:0005886">
    <property type="term" value="C:plasma membrane"/>
    <property type="evidence" value="ECO:0007669"/>
    <property type="project" value="UniProtKB-SubCell"/>
</dbReference>
<dbReference type="PROSITE" id="PS51123">
    <property type="entry name" value="OMPA_2"/>
    <property type="match status" value="1"/>
</dbReference>